<dbReference type="InterPro" id="IPR008969">
    <property type="entry name" value="CarboxyPept-like_regulatory"/>
</dbReference>
<keyword evidence="1" id="KW-0732">Signal</keyword>
<dbReference type="SUPFAM" id="SSF49464">
    <property type="entry name" value="Carboxypeptidase regulatory domain-like"/>
    <property type="match status" value="1"/>
</dbReference>
<keyword evidence="2" id="KW-0121">Carboxypeptidase</keyword>
<evidence type="ECO:0000313" key="2">
    <source>
        <dbReference type="EMBL" id="RXG20817.1"/>
    </source>
</evidence>
<dbReference type="Proteomes" id="UP000289238">
    <property type="component" value="Unassembled WGS sequence"/>
</dbReference>
<dbReference type="GO" id="GO:0004180">
    <property type="term" value="F:carboxypeptidase activity"/>
    <property type="evidence" value="ECO:0007669"/>
    <property type="project" value="UniProtKB-KW"/>
</dbReference>
<sequence length="335" mass="38414">MRIFFFLILLSSISGFAQKTLNGYVYSAKDSTALEAVSIYFDGTTLGTITNSSGAYSISIQEGIKSSLVISMLGYAPVYVSNYLNTNGQIAPIYLTENTEELSAVHIENDDWSRKKKLNVFRKEFLGNSLQALECKILNEDDLKLHYSKSNKQLTAWSDVPLVIENKHLGYLVNYTLTDFQVNYEKSIETGFTYVHQVYTEGFTFFKELKKKTKRKIIVNRQKSYLGSILHFLRSLSQEQLTENRFKIYYKNFEVAPYSRFKLQRENSSMHVELIVDKLSILYNNDEQSFIQAQAPFVIDAFGNHSPASALSTGGVMSLKRFAFMLPLDYKFRQD</sequence>
<evidence type="ECO:0000313" key="3">
    <source>
        <dbReference type="Proteomes" id="UP000289238"/>
    </source>
</evidence>
<accession>A0A4Q0P2T7</accession>
<gene>
    <name evidence="2" type="ORF">DSM00_2921</name>
</gene>
<reference evidence="2 3" key="1">
    <citation type="submission" date="2018-07" db="EMBL/GenBank/DDBJ databases">
        <title>Leeuwenhoekiella genomics.</title>
        <authorList>
            <person name="Tahon G."/>
            <person name="Willems A."/>
        </authorList>
    </citation>
    <scope>NUCLEOTIDE SEQUENCE [LARGE SCALE GENOMIC DNA]</scope>
    <source>
        <strain evidence="2 3">LMG 22550</strain>
    </source>
</reference>
<dbReference type="Gene3D" id="2.60.40.1120">
    <property type="entry name" value="Carboxypeptidase-like, regulatory domain"/>
    <property type="match status" value="1"/>
</dbReference>
<dbReference type="EMBL" id="QOVM01000007">
    <property type="protein sequence ID" value="RXG20817.1"/>
    <property type="molecule type" value="Genomic_DNA"/>
</dbReference>
<proteinExistence type="predicted"/>
<comment type="caution">
    <text evidence="2">The sequence shown here is derived from an EMBL/GenBank/DDBJ whole genome shotgun (WGS) entry which is preliminary data.</text>
</comment>
<feature type="signal peptide" evidence="1">
    <location>
        <begin position="1"/>
        <end position="17"/>
    </location>
</feature>
<dbReference type="AlphaFoldDB" id="A0A4Q0P2T7"/>
<name>A0A4Q0P2T7_9FLAO</name>
<feature type="chain" id="PRO_5020912279" evidence="1">
    <location>
        <begin position="18"/>
        <end position="335"/>
    </location>
</feature>
<keyword evidence="2" id="KW-0645">Protease</keyword>
<dbReference type="RefSeq" id="WP_128758666.1">
    <property type="nucleotide sequence ID" value="NZ_QOVM01000007.1"/>
</dbReference>
<protein>
    <submittedName>
        <fullName evidence="2">Carboxypeptidase-like protein</fullName>
    </submittedName>
</protein>
<dbReference type="Pfam" id="PF13715">
    <property type="entry name" value="CarbopepD_reg_2"/>
    <property type="match status" value="1"/>
</dbReference>
<organism evidence="2 3">
    <name type="scientific">Leeuwenhoekiella aequorea</name>
    <dbReference type="NCBI Taxonomy" id="283736"/>
    <lineage>
        <taxon>Bacteria</taxon>
        <taxon>Pseudomonadati</taxon>
        <taxon>Bacteroidota</taxon>
        <taxon>Flavobacteriia</taxon>
        <taxon>Flavobacteriales</taxon>
        <taxon>Flavobacteriaceae</taxon>
        <taxon>Leeuwenhoekiella</taxon>
    </lineage>
</organism>
<evidence type="ECO:0000256" key="1">
    <source>
        <dbReference type="SAM" id="SignalP"/>
    </source>
</evidence>
<keyword evidence="3" id="KW-1185">Reference proteome</keyword>
<keyword evidence="2" id="KW-0378">Hydrolase</keyword>
<dbReference type="OrthoDB" id="1223654at2"/>